<keyword evidence="3" id="KW-1185">Reference proteome</keyword>
<evidence type="ECO:0000259" key="1">
    <source>
        <dbReference type="PROSITE" id="PS50835"/>
    </source>
</evidence>
<feature type="domain" description="Ig-like" evidence="1">
    <location>
        <begin position="9"/>
        <end position="104"/>
    </location>
</feature>
<dbReference type="InterPro" id="IPR013783">
    <property type="entry name" value="Ig-like_fold"/>
</dbReference>
<sequence>MSSMCSADPHIFLNATRPRITGEFREGQGEVARLNCTSSPGSAPPELEWFVDGEPVTSGVTRWQSAGVSTIGLRLHVPSEAQLVVRCTATLRRTVARASQATLTGARSRTSGLRVEASSSMGNRFHKLDHPFAAQAIRRSRRIQGLNPLEYSKMQQEGRETPQGEYHFKPIRNPSIFSGELGQSSEKWFERVPSCSSVQLLGTVPCAWRMFTSSSQERPKSGSRM</sequence>
<dbReference type="EMBL" id="CP092877">
    <property type="protein sequence ID" value="UYV77391.1"/>
    <property type="molecule type" value="Genomic_DNA"/>
</dbReference>
<protein>
    <recommendedName>
        <fullName evidence="1">Ig-like domain-containing protein</fullName>
    </recommendedName>
</protein>
<dbReference type="InterPro" id="IPR007110">
    <property type="entry name" value="Ig-like_dom"/>
</dbReference>
<name>A0ABY6L8B6_9ARAC</name>
<proteinExistence type="predicted"/>
<reference evidence="2 3" key="1">
    <citation type="submission" date="2022-01" db="EMBL/GenBank/DDBJ databases">
        <title>A chromosomal length assembly of Cordylochernes scorpioides.</title>
        <authorList>
            <person name="Zeh D."/>
            <person name="Zeh J."/>
        </authorList>
    </citation>
    <scope>NUCLEOTIDE SEQUENCE [LARGE SCALE GENOMIC DNA]</scope>
    <source>
        <strain evidence="2">IN4F17</strain>
        <tissue evidence="2">Whole Body</tissue>
    </source>
</reference>
<dbReference type="SUPFAM" id="SSF48726">
    <property type="entry name" value="Immunoglobulin"/>
    <property type="match status" value="1"/>
</dbReference>
<organism evidence="2 3">
    <name type="scientific">Cordylochernes scorpioides</name>
    <dbReference type="NCBI Taxonomy" id="51811"/>
    <lineage>
        <taxon>Eukaryota</taxon>
        <taxon>Metazoa</taxon>
        <taxon>Ecdysozoa</taxon>
        <taxon>Arthropoda</taxon>
        <taxon>Chelicerata</taxon>
        <taxon>Arachnida</taxon>
        <taxon>Pseudoscorpiones</taxon>
        <taxon>Cheliferoidea</taxon>
        <taxon>Chernetidae</taxon>
        <taxon>Cordylochernes</taxon>
    </lineage>
</organism>
<dbReference type="PROSITE" id="PS50835">
    <property type="entry name" value="IG_LIKE"/>
    <property type="match status" value="1"/>
</dbReference>
<evidence type="ECO:0000313" key="3">
    <source>
        <dbReference type="Proteomes" id="UP001235939"/>
    </source>
</evidence>
<dbReference type="InterPro" id="IPR036179">
    <property type="entry name" value="Ig-like_dom_sf"/>
</dbReference>
<dbReference type="Gene3D" id="2.60.40.10">
    <property type="entry name" value="Immunoglobulins"/>
    <property type="match status" value="1"/>
</dbReference>
<accession>A0ABY6L8B6</accession>
<dbReference type="Proteomes" id="UP001235939">
    <property type="component" value="Chromosome 15"/>
</dbReference>
<gene>
    <name evidence="2" type="ORF">LAZ67_15000828</name>
</gene>
<evidence type="ECO:0000313" key="2">
    <source>
        <dbReference type="EMBL" id="UYV77391.1"/>
    </source>
</evidence>